<dbReference type="PROSITE" id="PS51371">
    <property type="entry name" value="CBS"/>
    <property type="match status" value="1"/>
</dbReference>
<reference evidence="11" key="1">
    <citation type="submission" date="2021-05" db="EMBL/GenBank/DDBJ databases">
        <authorList>
            <person name="Sun Q."/>
            <person name="Inoue M."/>
        </authorList>
    </citation>
    <scope>NUCLEOTIDE SEQUENCE</scope>
    <source>
        <strain evidence="11">VKM B-3255</strain>
    </source>
</reference>
<dbReference type="InterPro" id="IPR006668">
    <property type="entry name" value="Mg_transptr_MgtE_intracell_dom"/>
</dbReference>
<feature type="domain" description="CBS" evidence="10">
    <location>
        <begin position="207"/>
        <end position="263"/>
    </location>
</feature>
<evidence type="ECO:0000259" key="10">
    <source>
        <dbReference type="PROSITE" id="PS51371"/>
    </source>
</evidence>
<evidence type="ECO:0000313" key="12">
    <source>
        <dbReference type="Proteomes" id="UP001166585"/>
    </source>
</evidence>
<keyword evidence="9" id="KW-0479">Metal-binding</keyword>
<evidence type="ECO:0000256" key="2">
    <source>
        <dbReference type="ARBA" id="ARBA00009749"/>
    </source>
</evidence>
<dbReference type="Pfam" id="PF03448">
    <property type="entry name" value="MgtE_N"/>
    <property type="match status" value="1"/>
</dbReference>
<comment type="subunit">
    <text evidence="9">Homodimer.</text>
</comment>
<evidence type="ECO:0000256" key="8">
    <source>
        <dbReference type="PROSITE-ProRule" id="PRU00703"/>
    </source>
</evidence>
<feature type="transmembrane region" description="Helical" evidence="9">
    <location>
        <begin position="401"/>
        <end position="427"/>
    </location>
</feature>
<dbReference type="SUPFAM" id="SSF54631">
    <property type="entry name" value="CBS-domain pair"/>
    <property type="match status" value="1"/>
</dbReference>
<dbReference type="InterPro" id="IPR006669">
    <property type="entry name" value="MgtE_transporter"/>
</dbReference>
<dbReference type="Gene3D" id="1.10.357.20">
    <property type="entry name" value="SLC41 divalent cation transporters, integral membrane domain"/>
    <property type="match status" value="1"/>
</dbReference>
<dbReference type="Proteomes" id="UP001166585">
    <property type="component" value="Unassembled WGS sequence"/>
</dbReference>
<protein>
    <recommendedName>
        <fullName evidence="9">Magnesium transporter MgtE</fullName>
    </recommendedName>
</protein>
<keyword evidence="12" id="KW-1185">Reference proteome</keyword>
<name>A0ABS5RB30_9HYPH</name>
<keyword evidence="9" id="KW-1003">Cell membrane</keyword>
<comment type="similarity">
    <text evidence="2 9">Belongs to the SLC41A transporter family.</text>
</comment>
<evidence type="ECO:0000313" key="11">
    <source>
        <dbReference type="EMBL" id="MBS9478866.1"/>
    </source>
</evidence>
<keyword evidence="3 9" id="KW-0813">Transport</keyword>
<sequence>MDDTRTPADSRRDDARRDDEFVDAAALAAELAEEHPADIAEALDEEERHTASAVLASLPREKQVEILDLPDFDLSSELIEALPVEEAVRLLTDMSADRAADLFRWMEEPARSHLFAHLPAETQAELNRLLAWPEHSAGSLMTTEFVTVPANWTVGETLRHIRAIERTRETIYAIYVLDPDSHALLKAVTLRRLITGAPEDPILSVAPRHDPITTSPLTDREEVAKLISKYDLLAVPVVDEHDHVLGIVTVDDMIDAIIEESTEDVQKFGGMEALDEPYMEMGFIAMLKKRAGWLSILFLGEMLTANAMQHFEDELERAIVLTLFIPLIMSSGGNSGSQATSLIIRALALGEIKLKDWWRVALRELPSGLVLGSILATLGVTRITIWQLAGFHDYGEHWVLVAATVGAALIAIVTFGSMTGSMLPFVLRRLGFDPASASAPFVATFVDVTGLVIYFTVALVILHGTLL</sequence>
<feature type="transmembrane region" description="Helical" evidence="9">
    <location>
        <begin position="369"/>
        <end position="389"/>
    </location>
</feature>
<keyword evidence="5 9" id="KW-0460">Magnesium</keyword>
<dbReference type="SUPFAM" id="SSF158791">
    <property type="entry name" value="MgtE N-terminal domain-like"/>
    <property type="match status" value="1"/>
</dbReference>
<organism evidence="11 12">
    <name type="scientific">Ancylobacter radicis</name>
    <dbReference type="NCBI Taxonomy" id="2836179"/>
    <lineage>
        <taxon>Bacteria</taxon>
        <taxon>Pseudomonadati</taxon>
        <taxon>Pseudomonadota</taxon>
        <taxon>Alphaproteobacteria</taxon>
        <taxon>Hyphomicrobiales</taxon>
        <taxon>Xanthobacteraceae</taxon>
        <taxon>Ancylobacter</taxon>
    </lineage>
</organism>
<evidence type="ECO:0000256" key="5">
    <source>
        <dbReference type="ARBA" id="ARBA00022842"/>
    </source>
</evidence>
<dbReference type="Pfam" id="PF01769">
    <property type="entry name" value="MgtE"/>
    <property type="match status" value="1"/>
</dbReference>
<dbReference type="NCBIfam" id="TIGR00400">
    <property type="entry name" value="mgtE"/>
    <property type="match status" value="1"/>
</dbReference>
<evidence type="ECO:0000256" key="9">
    <source>
        <dbReference type="RuleBase" id="RU362011"/>
    </source>
</evidence>
<dbReference type="EMBL" id="JAHCQH010000021">
    <property type="protein sequence ID" value="MBS9478866.1"/>
    <property type="molecule type" value="Genomic_DNA"/>
</dbReference>
<dbReference type="CDD" id="cd04606">
    <property type="entry name" value="CBS_pair_Mg_transporter"/>
    <property type="match status" value="1"/>
</dbReference>
<dbReference type="Gene3D" id="1.25.60.10">
    <property type="entry name" value="MgtE N-terminal domain-like"/>
    <property type="match status" value="1"/>
</dbReference>
<dbReference type="InterPro" id="IPR006667">
    <property type="entry name" value="SLC41_membr_dom"/>
</dbReference>
<dbReference type="InterPro" id="IPR000644">
    <property type="entry name" value="CBS_dom"/>
</dbReference>
<dbReference type="InterPro" id="IPR036739">
    <property type="entry name" value="SLC41_membr_dom_sf"/>
</dbReference>
<dbReference type="Pfam" id="PF00571">
    <property type="entry name" value="CBS"/>
    <property type="match status" value="2"/>
</dbReference>
<dbReference type="Gene3D" id="3.10.580.10">
    <property type="entry name" value="CBS-domain"/>
    <property type="match status" value="1"/>
</dbReference>
<comment type="subcellular location">
    <subcellularLocation>
        <location evidence="9">Cell membrane</location>
        <topology evidence="9">Multi-pass membrane protein</topology>
    </subcellularLocation>
    <subcellularLocation>
        <location evidence="1">Membrane</location>
        <topology evidence="1">Multi-pass membrane protein</topology>
    </subcellularLocation>
</comment>
<dbReference type="PANTHER" id="PTHR43773">
    <property type="entry name" value="MAGNESIUM TRANSPORTER MGTE"/>
    <property type="match status" value="1"/>
</dbReference>
<evidence type="ECO:0000256" key="6">
    <source>
        <dbReference type="ARBA" id="ARBA00022989"/>
    </source>
</evidence>
<comment type="caution">
    <text evidence="9">Lacks conserved residue(s) required for the propagation of feature annotation.</text>
</comment>
<proteinExistence type="inferred from homology"/>
<dbReference type="RefSeq" id="WP_213756829.1">
    <property type="nucleotide sequence ID" value="NZ_JAHCQH010000021.1"/>
</dbReference>
<keyword evidence="7 9" id="KW-0472">Membrane</keyword>
<dbReference type="SMART" id="SM00116">
    <property type="entry name" value="CBS"/>
    <property type="match status" value="2"/>
</dbReference>
<keyword evidence="4 9" id="KW-0812">Transmembrane</keyword>
<dbReference type="InterPro" id="IPR038076">
    <property type="entry name" value="MgtE_N_sf"/>
</dbReference>
<evidence type="ECO:0000256" key="7">
    <source>
        <dbReference type="ARBA" id="ARBA00023136"/>
    </source>
</evidence>
<comment type="caution">
    <text evidence="11">The sequence shown here is derived from an EMBL/GenBank/DDBJ whole genome shotgun (WGS) entry which is preliminary data.</text>
</comment>
<dbReference type="SUPFAM" id="SSF161093">
    <property type="entry name" value="MgtE membrane domain-like"/>
    <property type="match status" value="1"/>
</dbReference>
<dbReference type="InterPro" id="IPR046342">
    <property type="entry name" value="CBS_dom_sf"/>
</dbReference>
<feature type="transmembrane region" description="Helical" evidence="9">
    <location>
        <begin position="439"/>
        <end position="462"/>
    </location>
</feature>
<evidence type="ECO:0000256" key="3">
    <source>
        <dbReference type="ARBA" id="ARBA00022448"/>
    </source>
</evidence>
<comment type="function">
    <text evidence="9">Acts as a magnesium transporter.</text>
</comment>
<dbReference type="PANTHER" id="PTHR43773:SF1">
    <property type="entry name" value="MAGNESIUM TRANSPORTER MGTE"/>
    <property type="match status" value="1"/>
</dbReference>
<evidence type="ECO:0000256" key="1">
    <source>
        <dbReference type="ARBA" id="ARBA00004141"/>
    </source>
</evidence>
<keyword evidence="6 9" id="KW-1133">Transmembrane helix</keyword>
<accession>A0ABS5RB30</accession>
<evidence type="ECO:0000256" key="4">
    <source>
        <dbReference type="ARBA" id="ARBA00022692"/>
    </source>
</evidence>
<gene>
    <name evidence="11" type="primary">mgtE</name>
    <name evidence="11" type="ORF">KIP89_17290</name>
</gene>
<keyword evidence="8" id="KW-0129">CBS domain</keyword>
<dbReference type="SMART" id="SM00924">
    <property type="entry name" value="MgtE_N"/>
    <property type="match status" value="1"/>
</dbReference>